<protein>
    <recommendedName>
        <fullName evidence="2">4Fe-4S ferredoxin-type domain-containing protein</fullName>
    </recommendedName>
</protein>
<keyword evidence="1" id="KW-0732">Signal</keyword>
<gene>
    <name evidence="3" type="ORF">B5V00_04745</name>
</gene>
<dbReference type="InterPro" id="IPR017896">
    <property type="entry name" value="4Fe4S_Fe-S-bd"/>
</dbReference>
<evidence type="ECO:0000313" key="4">
    <source>
        <dbReference type="Proteomes" id="UP000193136"/>
    </source>
</evidence>
<dbReference type="Proteomes" id="UP000193136">
    <property type="component" value="Unassembled WGS sequence"/>
</dbReference>
<feature type="domain" description="4Fe-4S ferredoxin-type" evidence="2">
    <location>
        <begin position="181"/>
        <end position="212"/>
    </location>
</feature>
<feature type="chain" id="PRO_5013185277" description="4Fe-4S ferredoxin-type domain-containing protein" evidence="1">
    <location>
        <begin position="35"/>
        <end position="242"/>
    </location>
</feature>
<keyword evidence="4" id="KW-1185">Reference proteome</keyword>
<dbReference type="EMBL" id="NAAD01000004">
    <property type="protein sequence ID" value="ORJ62062.1"/>
    <property type="molecule type" value="Genomic_DNA"/>
</dbReference>
<feature type="signal peptide" evidence="1">
    <location>
        <begin position="1"/>
        <end position="34"/>
    </location>
</feature>
<accession>A0A1X0YAD4</accession>
<comment type="caution">
    <text evidence="3">The sequence shown here is derived from an EMBL/GenBank/DDBJ whole genome shotgun (WGS) entry which is preliminary data.</text>
</comment>
<proteinExistence type="predicted"/>
<evidence type="ECO:0000259" key="2">
    <source>
        <dbReference type="PROSITE" id="PS51379"/>
    </source>
</evidence>
<sequence>MMAKAAEKKAGAGFRWMVITISALCLLVAGQVNAAGPEFPELVHVNWQQRSITFAAVVTASLWERQPRADPAARNFDPDHWHLIISATQANQAVGRVAIFSAWATDEEIAAALSTLGARGEKFDKRSFTRRMDADSSYPDLRPQGSKLRLTVSWDGFFGRKTVSADEFLSNTSGKKLDLVYIGKQHPSNCVICLYGCVGAVCPNRALTVRDYMQGKSRWSLIPGVLPEDGTRVWITIAMAGE</sequence>
<evidence type="ECO:0000256" key="1">
    <source>
        <dbReference type="SAM" id="SignalP"/>
    </source>
</evidence>
<reference evidence="3 4" key="1">
    <citation type="submission" date="2017-03" db="EMBL/GenBank/DDBJ databases">
        <title>Genome sequence of Geothermobacter sp. EPR-M, Deep-Sea Iron Reducer.</title>
        <authorList>
            <person name="Tully B."/>
            <person name="Savalia P."/>
            <person name="Abuyen K."/>
            <person name="Baughan C."/>
            <person name="Romero E."/>
            <person name="Ronkowski C."/>
            <person name="Torres B."/>
            <person name="Tremblay J."/>
            <person name="Trujillo A."/>
            <person name="Tyler M."/>
            <person name="Perez-Rodriguez I."/>
            <person name="Amend J."/>
        </authorList>
    </citation>
    <scope>NUCLEOTIDE SEQUENCE [LARGE SCALE GENOMIC DNA]</scope>
    <source>
        <strain evidence="3 4">EPR-M</strain>
    </source>
</reference>
<organism evidence="3 4">
    <name type="scientific">Geothermobacter hydrogeniphilus</name>
    <dbReference type="NCBI Taxonomy" id="1969733"/>
    <lineage>
        <taxon>Bacteria</taxon>
        <taxon>Pseudomonadati</taxon>
        <taxon>Thermodesulfobacteriota</taxon>
        <taxon>Desulfuromonadia</taxon>
        <taxon>Desulfuromonadales</taxon>
        <taxon>Geothermobacteraceae</taxon>
        <taxon>Geothermobacter</taxon>
    </lineage>
</organism>
<dbReference type="AlphaFoldDB" id="A0A1X0YAD4"/>
<name>A0A1X0YAD4_9BACT</name>
<evidence type="ECO:0000313" key="3">
    <source>
        <dbReference type="EMBL" id="ORJ62062.1"/>
    </source>
</evidence>
<dbReference type="PROSITE" id="PS51379">
    <property type="entry name" value="4FE4S_FER_2"/>
    <property type="match status" value="1"/>
</dbReference>